<proteinExistence type="predicted"/>
<reference evidence="1 2" key="1">
    <citation type="journal article" date="2018" name="PLoS ONE">
        <title>Genome analysis of a novel Group I alphabaculovirus obtained from Oxyplax ochracea.</title>
        <authorList>
            <person name="Wang J."/>
            <person name="Hou D."/>
            <person name="Wang Q."/>
            <person name="Kuang W."/>
            <person name="Zhang L."/>
            <person name="Li J."/>
            <person name="Shen S."/>
            <person name="Deng F."/>
            <person name="Wang H."/>
            <person name="Hu Z."/>
            <person name="Wang M."/>
        </authorList>
    </citation>
    <scope>NUCLEOTIDE SEQUENCE [LARGE SCALE GENOMIC DNA]</scope>
    <source>
        <strain evidence="1">435</strain>
    </source>
</reference>
<name>A0A2L0WU08_9ABAC</name>
<dbReference type="Proteomes" id="UP000297028">
    <property type="component" value="Segment"/>
</dbReference>
<sequence>MDDKCKIFQQMLLDELKFLNDCVNYGNSKYLTQQQMHGELHKLLKIMINLKVKKNDKDNILLLVEHKDKIDFNFYDEQIKITTKNKLKEIVNLCRKNILQYEEDLDSFLKTDNAAIVSEIENVNDIKINNLQFLRILCFMSAYTIRNGKEWKQNVGERIFKNSEKYTNSFVNYLIIMLKQIKDKTKILSHSVKINYHFSNLQINYSNSIMKPGLIVIETAKKNKSENKQDELEICYVLNNSLCPEYENDNQHNSMFSSFIQLNALPYLLFNNILSDDQAITVFNLYKSINTNISQTKLIEQVHTQTFCWSHVLIVNSIVDKPKIKSVYLNKLNTYYNVLKSLKFNYTIVGNFEAYKENSHLAALDFIILMFVASITNRNLKYKVIANQEYLFQKLKNTVCKMKTKDVYNTIINYDVIKKPMENFKIDYQSL</sequence>
<evidence type="ECO:0000313" key="1">
    <source>
        <dbReference type="EMBL" id="AVA31131.1"/>
    </source>
</evidence>
<organism evidence="1 2">
    <name type="scientific">Oxyplax ochracea nucleopolyhedrovirus</name>
    <dbReference type="NCBI Taxonomy" id="2083176"/>
    <lineage>
        <taxon>Viruses</taxon>
        <taxon>Viruses incertae sedis</taxon>
        <taxon>Naldaviricetes</taxon>
        <taxon>Lefavirales</taxon>
        <taxon>Baculoviridae</taxon>
        <taxon>Alphabaculovirus</taxon>
        <taxon>Alphabaculovirus oxochraceae</taxon>
    </lineage>
</organism>
<dbReference type="EMBL" id="MF143631">
    <property type="protein sequence ID" value="AVA31131.1"/>
    <property type="molecule type" value="Genomic_DNA"/>
</dbReference>
<gene>
    <name evidence="1" type="ORF">Oxoc_ORF32</name>
</gene>
<protein>
    <submittedName>
        <fullName evidence="1">Ac114</fullName>
    </submittedName>
</protein>
<accession>A0A2L0WU08</accession>
<keyword evidence="2" id="KW-1185">Reference proteome</keyword>
<evidence type="ECO:0000313" key="2">
    <source>
        <dbReference type="Proteomes" id="UP000297028"/>
    </source>
</evidence>